<protein>
    <submittedName>
        <fullName evidence="2">Uncharacterized protein</fullName>
    </submittedName>
</protein>
<feature type="transmembrane region" description="Helical" evidence="1">
    <location>
        <begin position="30"/>
        <end position="49"/>
    </location>
</feature>
<keyword evidence="1" id="KW-0812">Transmembrane</keyword>
<gene>
    <name evidence="2" type="ORF">C8P68_11218</name>
</gene>
<evidence type="ECO:0000313" key="2">
    <source>
        <dbReference type="EMBL" id="PTQ92418.1"/>
    </source>
</evidence>
<organism evidence="2 3">
    <name type="scientific">Mucilaginibacter yixingensis</name>
    <dbReference type="NCBI Taxonomy" id="1295612"/>
    <lineage>
        <taxon>Bacteria</taxon>
        <taxon>Pseudomonadati</taxon>
        <taxon>Bacteroidota</taxon>
        <taxon>Sphingobacteriia</taxon>
        <taxon>Sphingobacteriales</taxon>
        <taxon>Sphingobacteriaceae</taxon>
        <taxon>Mucilaginibacter</taxon>
    </lineage>
</organism>
<accession>A0A2T5J4I0</accession>
<comment type="caution">
    <text evidence="2">The sequence shown here is derived from an EMBL/GenBank/DDBJ whole genome shotgun (WGS) entry which is preliminary data.</text>
</comment>
<dbReference type="Proteomes" id="UP000244168">
    <property type="component" value="Unassembled WGS sequence"/>
</dbReference>
<reference evidence="2 3" key="1">
    <citation type="submission" date="2018-04" db="EMBL/GenBank/DDBJ databases">
        <title>Genomic Encyclopedia of Archaeal and Bacterial Type Strains, Phase II (KMG-II): from individual species to whole genera.</title>
        <authorList>
            <person name="Goeker M."/>
        </authorList>
    </citation>
    <scope>NUCLEOTIDE SEQUENCE [LARGE SCALE GENOMIC DNA]</scope>
    <source>
        <strain evidence="2 3">DSM 26809</strain>
    </source>
</reference>
<feature type="transmembrane region" description="Helical" evidence="1">
    <location>
        <begin position="61"/>
        <end position="80"/>
    </location>
</feature>
<dbReference type="RefSeq" id="WP_107831566.1">
    <property type="nucleotide sequence ID" value="NZ_CP160205.1"/>
</dbReference>
<keyword evidence="1" id="KW-1133">Transmembrane helix</keyword>
<evidence type="ECO:0000256" key="1">
    <source>
        <dbReference type="SAM" id="Phobius"/>
    </source>
</evidence>
<keyword evidence="3" id="KW-1185">Reference proteome</keyword>
<name>A0A2T5J4I0_9SPHI</name>
<dbReference type="OrthoDB" id="764930at2"/>
<dbReference type="AlphaFoldDB" id="A0A2T5J4I0"/>
<proteinExistence type="predicted"/>
<evidence type="ECO:0000313" key="3">
    <source>
        <dbReference type="Proteomes" id="UP000244168"/>
    </source>
</evidence>
<dbReference type="EMBL" id="QAOQ01000012">
    <property type="protein sequence ID" value="PTQ92418.1"/>
    <property type="molecule type" value="Genomic_DNA"/>
</dbReference>
<sequence>MQTLFTSIYEFICGKNQNYDEYRAEIYRNVGWLSFIVALILVLLFYLALGRWRGVWYTRVHWVITLVLAAAIGFGLAFGLGKGTLGIIDAYLMQFALFNAVIIAIYFIAFSLLFKRFSIFSKRTPF</sequence>
<keyword evidence="1" id="KW-0472">Membrane</keyword>
<feature type="transmembrane region" description="Helical" evidence="1">
    <location>
        <begin position="92"/>
        <end position="114"/>
    </location>
</feature>